<dbReference type="HAMAP" id="MF_01698">
    <property type="entry name" value="MshD"/>
    <property type="match status" value="1"/>
</dbReference>
<evidence type="ECO:0000256" key="4">
    <source>
        <dbReference type="HAMAP-Rule" id="MF_01698"/>
    </source>
</evidence>
<dbReference type="CDD" id="cd04301">
    <property type="entry name" value="NAT_SF"/>
    <property type="match status" value="1"/>
</dbReference>
<dbReference type="PIRSF" id="PIRSF021524">
    <property type="entry name" value="MSH_acetyltransferase"/>
    <property type="match status" value="1"/>
</dbReference>
<dbReference type="PANTHER" id="PTHR43877">
    <property type="entry name" value="AMINOALKYLPHOSPHONATE N-ACETYLTRANSFERASE-RELATED-RELATED"/>
    <property type="match status" value="1"/>
</dbReference>
<dbReference type="Proteomes" id="UP000515570">
    <property type="component" value="Chromosome"/>
</dbReference>
<keyword evidence="3 4" id="KW-0012">Acyltransferase</keyword>
<keyword evidence="2 4" id="KW-0677">Repeat</keyword>
<comment type="catalytic activity">
    <reaction evidence="4">
        <text>1D-myo-inositol 2-(L-cysteinylamino)-2-deoxy-alpha-D-glucopyranoside + acetyl-CoA = mycothiol + CoA + H(+)</text>
        <dbReference type="Rhea" id="RHEA:26172"/>
        <dbReference type="ChEBI" id="CHEBI:15378"/>
        <dbReference type="ChEBI" id="CHEBI:16768"/>
        <dbReference type="ChEBI" id="CHEBI:57287"/>
        <dbReference type="ChEBI" id="CHEBI:57288"/>
        <dbReference type="ChEBI" id="CHEBI:58887"/>
        <dbReference type="EC" id="2.3.1.189"/>
    </reaction>
</comment>
<evidence type="ECO:0000259" key="5">
    <source>
        <dbReference type="PROSITE" id="PS51186"/>
    </source>
</evidence>
<feature type="domain" description="N-acetyltransferase" evidence="5">
    <location>
        <begin position="141"/>
        <end position="299"/>
    </location>
</feature>
<dbReference type="InterPro" id="IPR000182">
    <property type="entry name" value="GNAT_dom"/>
</dbReference>
<comment type="similarity">
    <text evidence="4">Belongs to the acetyltransferase family. MshD subfamily.</text>
</comment>
<sequence length="299" mass="32532">MTTFDIQSDQAPLPPDVHALIERAASTDGCDPFSEQFLLGLSDPRLGHTHLIAKSGENIVGVLAHDGATAELVVDPGWRRQGIASALIDAHGPGDVWAHGDLAPAQHLAAQLAATKTRELLVMRLTEPAPQAEFPAGYEVMSLAAARKLWGEKADAELLRVNNEAFSWHPEQGGWDMQRWERAQEAPWFDPEGVLLLWEAPSGGEPTTLAGFHWTKCQRSQEVAGGENTGEVYVVGLSSTSRGKGLGKPITLLGVNFMQKHGYPQVILYVEADNEPAVATYESLGFAVIERHSLYRISR</sequence>
<evidence type="ECO:0000256" key="2">
    <source>
        <dbReference type="ARBA" id="ARBA00022737"/>
    </source>
</evidence>
<dbReference type="InterPro" id="IPR016181">
    <property type="entry name" value="Acyl_CoA_acyltransferase"/>
</dbReference>
<dbReference type="InterPro" id="IPR017813">
    <property type="entry name" value="Mycothiol_AcTrfase"/>
</dbReference>
<dbReference type="SUPFAM" id="SSF55729">
    <property type="entry name" value="Acyl-CoA N-acyltransferases (Nat)"/>
    <property type="match status" value="1"/>
</dbReference>
<dbReference type="GO" id="GO:0035447">
    <property type="term" value="F:mycothiol synthase activity"/>
    <property type="evidence" value="ECO:0007669"/>
    <property type="project" value="UniProtKB-UniRule"/>
</dbReference>
<feature type="binding site" evidence="4">
    <location>
        <begin position="235"/>
        <end position="237"/>
    </location>
    <ligand>
        <name>acetyl-CoA</name>
        <dbReference type="ChEBI" id="CHEBI:57288"/>
        <label>2</label>
    </ligand>
</feature>
<reference evidence="6 7" key="1">
    <citation type="submission" date="2020-07" db="EMBL/GenBank/DDBJ databases">
        <title>non toxigenic Corynebacterium sp. nov from a clinical source.</title>
        <authorList>
            <person name="Bernier A.-M."/>
            <person name="Bernard K."/>
        </authorList>
    </citation>
    <scope>NUCLEOTIDE SEQUENCE [LARGE SCALE GENOMIC DNA]</scope>
    <source>
        <strain evidence="7">NML 93-0612</strain>
    </source>
</reference>
<evidence type="ECO:0000313" key="7">
    <source>
        <dbReference type="Proteomes" id="UP000515570"/>
    </source>
</evidence>
<feature type="binding site" evidence="4">
    <location>
        <begin position="80"/>
        <end position="85"/>
    </location>
    <ligand>
        <name>acetyl-CoA</name>
        <dbReference type="ChEBI" id="CHEBI:57288"/>
        <label>1</label>
    </ligand>
</feature>
<dbReference type="EC" id="2.3.1.189" evidence="4"/>
<dbReference type="Gene3D" id="3.40.630.30">
    <property type="match status" value="1"/>
</dbReference>
<dbReference type="Pfam" id="PF00583">
    <property type="entry name" value="Acetyltransf_1"/>
    <property type="match status" value="1"/>
</dbReference>
<accession>A0A7G5FDF9</accession>
<dbReference type="Pfam" id="PF13508">
    <property type="entry name" value="Acetyltransf_7"/>
    <property type="match status" value="1"/>
</dbReference>
<feature type="binding site" evidence="4">
    <location>
        <begin position="242"/>
        <end position="248"/>
    </location>
    <ligand>
        <name>acetyl-CoA</name>
        <dbReference type="ChEBI" id="CHEBI:57288"/>
        <label>2</label>
    </ligand>
</feature>
<feature type="binding site" evidence="4">
    <location>
        <position position="269"/>
    </location>
    <ligand>
        <name>1D-myo-inositol 2-(L-cysteinylamino)-2-deoxy-alpha-D-glucopyranoside</name>
        <dbReference type="ChEBI" id="CHEBI:58887"/>
    </ligand>
</feature>
<evidence type="ECO:0000313" key="6">
    <source>
        <dbReference type="EMBL" id="QMV84650.1"/>
    </source>
</evidence>
<organism evidence="6 7">
    <name type="scientific">Corynebacterium hindlerae</name>
    <dbReference type="NCBI Taxonomy" id="699041"/>
    <lineage>
        <taxon>Bacteria</taxon>
        <taxon>Bacillati</taxon>
        <taxon>Actinomycetota</taxon>
        <taxon>Actinomycetes</taxon>
        <taxon>Mycobacteriales</taxon>
        <taxon>Corynebacteriaceae</taxon>
        <taxon>Corynebacterium</taxon>
    </lineage>
</organism>
<dbReference type="InterPro" id="IPR050832">
    <property type="entry name" value="Bact_Acetyltransf"/>
</dbReference>
<feature type="binding site" evidence="4">
    <location>
        <position position="231"/>
    </location>
    <ligand>
        <name>1D-myo-inositol 2-(L-cysteinylamino)-2-deoxy-alpha-D-glucopyranoside</name>
        <dbReference type="ChEBI" id="CHEBI:58887"/>
    </ligand>
</feature>
<name>A0A7G5FDF9_9CORY</name>
<feature type="binding site" evidence="4">
    <location>
        <begin position="72"/>
        <end position="74"/>
    </location>
    <ligand>
        <name>acetyl-CoA</name>
        <dbReference type="ChEBI" id="CHEBI:57288"/>
        <label>1</label>
    </ligand>
</feature>
<keyword evidence="1 4" id="KW-0808">Transferase</keyword>
<protein>
    <recommendedName>
        <fullName evidence="4">Mycothiol acetyltransferase</fullName>
        <shortName evidence="4">MSH acetyltransferase</shortName>
        <ecNumber evidence="4">2.3.1.189</ecNumber>
    </recommendedName>
    <alternativeName>
        <fullName evidence="4">Mycothiol synthase</fullName>
    </alternativeName>
</protein>
<dbReference type="RefSeq" id="WP_182385458.1">
    <property type="nucleotide sequence ID" value="NZ_CP059833.1"/>
</dbReference>
<comment type="function">
    <text evidence="4">Catalyzes the transfer of acetyl from acetyl-CoA to desacetylmycothiol (Cys-GlcN-Ins) to form mycothiol.</text>
</comment>
<dbReference type="GO" id="GO:0010125">
    <property type="term" value="P:mycothiol biosynthetic process"/>
    <property type="evidence" value="ECO:0007669"/>
    <property type="project" value="UniProtKB-UniRule"/>
</dbReference>
<keyword evidence="7" id="KW-1185">Reference proteome</keyword>
<feature type="binding site" evidence="4">
    <location>
        <position position="35"/>
    </location>
    <ligand>
        <name>1D-myo-inositol 2-(L-cysteinylamino)-2-deoxy-alpha-D-glucopyranoside</name>
        <dbReference type="ChEBI" id="CHEBI:58887"/>
    </ligand>
</feature>
<comment type="caution">
    <text evidence="4">Lacks conserved residue(s) required for the propagation of feature annotation.</text>
</comment>
<comment type="subunit">
    <text evidence="4">Monomer.</text>
</comment>
<evidence type="ECO:0000256" key="3">
    <source>
        <dbReference type="ARBA" id="ARBA00023315"/>
    </source>
</evidence>
<dbReference type="EMBL" id="CP059833">
    <property type="protein sequence ID" value="QMV84650.1"/>
    <property type="molecule type" value="Genomic_DNA"/>
</dbReference>
<feature type="binding site" evidence="4">
    <location>
        <position position="216"/>
    </location>
    <ligand>
        <name>1D-myo-inositol 2-(L-cysteinylamino)-2-deoxy-alpha-D-glucopyranoside</name>
        <dbReference type="ChEBI" id="CHEBI:58887"/>
    </ligand>
</feature>
<dbReference type="AlphaFoldDB" id="A0A7G5FDF9"/>
<feature type="binding site" evidence="4">
    <location>
        <position position="171"/>
    </location>
    <ligand>
        <name>1D-myo-inositol 2-(L-cysteinylamino)-2-deoxy-alpha-D-glucopyranoside</name>
        <dbReference type="ChEBI" id="CHEBI:58887"/>
    </ligand>
</feature>
<dbReference type="PROSITE" id="PS51186">
    <property type="entry name" value="GNAT"/>
    <property type="match status" value="1"/>
</dbReference>
<gene>
    <name evidence="4 6" type="primary">mshD</name>
    <name evidence="6" type="ORF">HW450_09840</name>
</gene>
<proteinExistence type="inferred from homology"/>
<evidence type="ECO:0000256" key="1">
    <source>
        <dbReference type="ARBA" id="ARBA00022679"/>
    </source>
</evidence>
<dbReference type="NCBIfam" id="TIGR03448">
    <property type="entry name" value="mycothiol_MshD"/>
    <property type="match status" value="1"/>
</dbReference>